<gene>
    <name evidence="2" type="ORF">VDBG_03582</name>
</gene>
<feature type="compositionally biased region" description="Basic residues" evidence="1">
    <location>
        <begin position="150"/>
        <end position="161"/>
    </location>
</feature>
<protein>
    <submittedName>
        <fullName evidence="2">Predicted protein</fullName>
    </submittedName>
</protein>
<feature type="region of interest" description="Disordered" evidence="1">
    <location>
        <begin position="1"/>
        <end position="32"/>
    </location>
</feature>
<organism evidence="3">
    <name type="scientific">Verticillium alfalfae (strain VaMs.102 / ATCC MYA-4576 / FGSC 10136)</name>
    <name type="common">Verticillium wilt of alfalfa</name>
    <name type="synonym">Verticillium albo-atrum</name>
    <dbReference type="NCBI Taxonomy" id="526221"/>
    <lineage>
        <taxon>Eukaryota</taxon>
        <taxon>Fungi</taxon>
        <taxon>Dikarya</taxon>
        <taxon>Ascomycota</taxon>
        <taxon>Pezizomycotina</taxon>
        <taxon>Sordariomycetes</taxon>
        <taxon>Hypocreomycetidae</taxon>
        <taxon>Glomerellales</taxon>
        <taxon>Plectosphaerellaceae</taxon>
        <taxon>Verticillium</taxon>
    </lineage>
</organism>
<evidence type="ECO:0000256" key="1">
    <source>
        <dbReference type="SAM" id="MobiDB-lite"/>
    </source>
</evidence>
<evidence type="ECO:0000313" key="2">
    <source>
        <dbReference type="EMBL" id="EEY17473.1"/>
    </source>
</evidence>
<dbReference type="GeneID" id="9532315"/>
<dbReference type="AlphaFoldDB" id="C9SGD3"/>
<dbReference type="Proteomes" id="UP000008698">
    <property type="component" value="Unassembled WGS sequence"/>
</dbReference>
<evidence type="ECO:0000313" key="3">
    <source>
        <dbReference type="Proteomes" id="UP000008698"/>
    </source>
</evidence>
<name>C9SGD3_VERA1</name>
<accession>C9SGD3</accession>
<dbReference type="Gene3D" id="3.30.70.100">
    <property type="match status" value="1"/>
</dbReference>
<dbReference type="HOGENOM" id="CLU_1645007_0_0_1"/>
<dbReference type="SUPFAM" id="SSF55008">
    <property type="entry name" value="HMA, heavy metal-associated domain"/>
    <property type="match status" value="1"/>
</dbReference>
<dbReference type="InterPro" id="IPR036163">
    <property type="entry name" value="HMA_dom_sf"/>
</dbReference>
<dbReference type="GO" id="GO:0046872">
    <property type="term" value="F:metal ion binding"/>
    <property type="evidence" value="ECO:0007669"/>
    <property type="project" value="InterPro"/>
</dbReference>
<dbReference type="KEGG" id="val:VDBG_03582"/>
<keyword evidence="3" id="KW-1185">Reference proteome</keyword>
<proteinExistence type="predicted"/>
<dbReference type="EMBL" id="DS985217">
    <property type="protein sequence ID" value="EEY17473.1"/>
    <property type="molecule type" value="Genomic_DNA"/>
</dbReference>
<reference evidence="3" key="1">
    <citation type="journal article" date="2011" name="PLoS Pathog.">
        <title>Comparative genomics yields insights into niche adaptation of plant vascular wilt pathogens.</title>
        <authorList>
            <person name="Klosterman S.J."/>
            <person name="Subbarao K.V."/>
            <person name="Kang S."/>
            <person name="Veronese P."/>
            <person name="Gold S.E."/>
            <person name="Thomma B.P.H.J."/>
            <person name="Chen Z."/>
            <person name="Henrissat B."/>
            <person name="Lee Y.-H."/>
            <person name="Park J."/>
            <person name="Garcia-Pedrajas M.D."/>
            <person name="Barbara D.J."/>
            <person name="Anchieta A."/>
            <person name="de Jonge R."/>
            <person name="Santhanam P."/>
            <person name="Maruthachalam K."/>
            <person name="Atallah Z."/>
            <person name="Amyotte S.G."/>
            <person name="Paz Z."/>
            <person name="Inderbitzin P."/>
            <person name="Hayes R.J."/>
            <person name="Heiman D.I."/>
            <person name="Young S."/>
            <person name="Zeng Q."/>
            <person name="Engels R."/>
            <person name="Galagan J."/>
            <person name="Cuomo C.A."/>
            <person name="Dobinson K.F."/>
            <person name="Ma L.-J."/>
        </authorList>
    </citation>
    <scope>NUCLEOTIDE SEQUENCE [LARGE SCALE GENOMIC DNA]</scope>
    <source>
        <strain evidence="3">VaMs.102 / ATCC MYA-4576 / FGSC 10136</strain>
    </source>
</reference>
<sequence length="161" mass="17253">MRVRRGSSLQPTAGNRPATIVQDSPRPTLKPQCSSKAQAFAYSCCAGKERSTDSEFASGRADAAKSVSAVVESQADTFRRERPGPGPLTMSVQDTTCNDCAAAIERTFKAVIGTRHVRGSFITRFQAKLSFDPAPVSADESIVEASTGHGARHRQARAARR</sequence>
<feature type="region of interest" description="Disordered" evidence="1">
    <location>
        <begin position="138"/>
        <end position="161"/>
    </location>
</feature>
<dbReference type="RefSeq" id="XP_003005629.1">
    <property type="nucleotide sequence ID" value="XM_003005583.1"/>
</dbReference>